<dbReference type="AlphaFoldDB" id="A0A7S1FUJ5"/>
<reference evidence="3" key="1">
    <citation type="submission" date="2021-01" db="EMBL/GenBank/DDBJ databases">
        <authorList>
            <person name="Corre E."/>
            <person name="Pelletier E."/>
            <person name="Niang G."/>
            <person name="Scheremetjew M."/>
            <person name="Finn R."/>
            <person name="Kale V."/>
            <person name="Holt S."/>
            <person name="Cochrane G."/>
            <person name="Meng A."/>
            <person name="Brown T."/>
            <person name="Cohen L."/>
        </authorList>
    </citation>
    <scope>NUCLEOTIDE SEQUENCE</scope>
    <source>
        <strain evidence="3">308</strain>
    </source>
</reference>
<dbReference type="InterPro" id="IPR005651">
    <property type="entry name" value="Trm112-like"/>
</dbReference>
<dbReference type="Pfam" id="PF03966">
    <property type="entry name" value="Trm112p"/>
    <property type="match status" value="1"/>
</dbReference>
<organism evidence="3">
    <name type="scientific">Corethron hystrix</name>
    <dbReference type="NCBI Taxonomy" id="216773"/>
    <lineage>
        <taxon>Eukaryota</taxon>
        <taxon>Sar</taxon>
        <taxon>Stramenopiles</taxon>
        <taxon>Ochrophyta</taxon>
        <taxon>Bacillariophyta</taxon>
        <taxon>Coscinodiscophyceae</taxon>
        <taxon>Corethrophycidae</taxon>
        <taxon>Corethrales</taxon>
        <taxon>Corethraceae</taxon>
        <taxon>Corethron</taxon>
    </lineage>
</organism>
<dbReference type="EMBL" id="HBFR01022735">
    <property type="protein sequence ID" value="CAD8889117.1"/>
    <property type="molecule type" value="Transcribed_RNA"/>
</dbReference>
<dbReference type="Gene3D" id="2.20.25.10">
    <property type="match status" value="1"/>
</dbReference>
<accession>A0A7S1FUJ5</accession>
<evidence type="ECO:0000256" key="1">
    <source>
        <dbReference type="ARBA" id="ARBA00007980"/>
    </source>
</evidence>
<dbReference type="CDD" id="cd21089">
    <property type="entry name" value="Trm112-like"/>
    <property type="match status" value="1"/>
</dbReference>
<protein>
    <recommendedName>
        <fullName evidence="4">Multifunctional methyltransferase subunit TRM112-like protein</fullName>
    </recommendedName>
</protein>
<sequence>MRLLTHNFLISNVKGTEKGYPLKIEADDVVEEPSPVNPAFIWKILPKLDWTVVRSASLSIADKVDPPLDALPEERPRPPGDYPDELPNDEVEVDPVLKLVHRILMDVHVINGNLICPDTSRVFSIKDGIPNMVLHDDEL</sequence>
<dbReference type="SUPFAM" id="SSF158997">
    <property type="entry name" value="Trm112p-like"/>
    <property type="match status" value="1"/>
</dbReference>
<comment type="similarity">
    <text evidence="1">Belongs to the TRM112 family.</text>
</comment>
<evidence type="ECO:0000256" key="2">
    <source>
        <dbReference type="SAM" id="MobiDB-lite"/>
    </source>
</evidence>
<dbReference type="InterPro" id="IPR039127">
    <property type="entry name" value="Trm112"/>
</dbReference>
<gene>
    <name evidence="3" type="ORF">CHYS00102_LOCUS16318</name>
</gene>
<dbReference type="PANTHER" id="PTHR12773:SF0">
    <property type="entry name" value="MULTIFUNCTIONAL METHYLTRANSFERASE SUBUNIT TRM112-LIKE PROTEIN"/>
    <property type="match status" value="1"/>
</dbReference>
<feature type="region of interest" description="Disordered" evidence="2">
    <location>
        <begin position="65"/>
        <end position="89"/>
    </location>
</feature>
<feature type="compositionally biased region" description="Basic and acidic residues" evidence="2">
    <location>
        <begin position="65"/>
        <end position="78"/>
    </location>
</feature>
<dbReference type="GO" id="GO:0070476">
    <property type="term" value="P:rRNA (guanine-N7)-methylation"/>
    <property type="evidence" value="ECO:0007669"/>
    <property type="project" value="TreeGrafter"/>
</dbReference>
<name>A0A7S1FUJ5_9STRA</name>
<evidence type="ECO:0000313" key="3">
    <source>
        <dbReference type="EMBL" id="CAD8889117.1"/>
    </source>
</evidence>
<dbReference type="PANTHER" id="PTHR12773">
    <property type="entry name" value="UPF0315 PROTEIN-RELATED"/>
    <property type="match status" value="1"/>
</dbReference>
<dbReference type="GO" id="GO:0046982">
    <property type="term" value="F:protein heterodimerization activity"/>
    <property type="evidence" value="ECO:0007669"/>
    <property type="project" value="InterPro"/>
</dbReference>
<dbReference type="GO" id="GO:0030488">
    <property type="term" value="P:tRNA methylation"/>
    <property type="evidence" value="ECO:0007669"/>
    <property type="project" value="TreeGrafter"/>
</dbReference>
<evidence type="ECO:0008006" key="4">
    <source>
        <dbReference type="Google" id="ProtNLM"/>
    </source>
</evidence>
<proteinExistence type="inferred from homology"/>